<dbReference type="Proteomes" id="UP000268313">
    <property type="component" value="Unassembled WGS sequence"/>
</dbReference>
<proteinExistence type="predicted"/>
<sequence>MSNSTITVTITIPSHIPEGRKSSVLKGIIAKTKDLMKKGTSDLAHIPEGHEREFQIGEEIAEQIERAVEGRVFRP</sequence>
<accession>A0A3A8KBM3</accession>
<name>A0A3A8KBM3_9BACT</name>
<gene>
    <name evidence="1" type="ORF">D7X32_27180</name>
</gene>
<dbReference type="RefSeq" id="WP_120605483.1">
    <property type="nucleotide sequence ID" value="NZ_RAWE01000119.1"/>
</dbReference>
<organism evidence="1 2">
    <name type="scientific">Corallococcus carmarthensis</name>
    <dbReference type="NCBI Taxonomy" id="2316728"/>
    <lineage>
        <taxon>Bacteria</taxon>
        <taxon>Pseudomonadati</taxon>
        <taxon>Myxococcota</taxon>
        <taxon>Myxococcia</taxon>
        <taxon>Myxococcales</taxon>
        <taxon>Cystobacterineae</taxon>
        <taxon>Myxococcaceae</taxon>
        <taxon>Corallococcus</taxon>
    </lineage>
</organism>
<protein>
    <submittedName>
        <fullName evidence="1">Uncharacterized protein</fullName>
    </submittedName>
</protein>
<dbReference type="EMBL" id="RAWE01000119">
    <property type="protein sequence ID" value="RKG99213.1"/>
    <property type="molecule type" value="Genomic_DNA"/>
</dbReference>
<evidence type="ECO:0000313" key="2">
    <source>
        <dbReference type="Proteomes" id="UP000268313"/>
    </source>
</evidence>
<comment type="caution">
    <text evidence="1">The sequence shown here is derived from an EMBL/GenBank/DDBJ whole genome shotgun (WGS) entry which is preliminary data.</text>
</comment>
<keyword evidence="2" id="KW-1185">Reference proteome</keyword>
<dbReference type="AlphaFoldDB" id="A0A3A8KBM3"/>
<evidence type="ECO:0000313" key="1">
    <source>
        <dbReference type="EMBL" id="RKG99213.1"/>
    </source>
</evidence>
<reference evidence="2" key="1">
    <citation type="submission" date="2018-09" db="EMBL/GenBank/DDBJ databases">
        <authorList>
            <person name="Livingstone P.G."/>
            <person name="Whitworth D.E."/>
        </authorList>
    </citation>
    <scope>NUCLEOTIDE SEQUENCE [LARGE SCALE GENOMIC DNA]</scope>
    <source>
        <strain evidence="2">CA043D</strain>
    </source>
</reference>